<protein>
    <submittedName>
        <fullName evidence="3">Serum paraoxonase/arylesterase</fullName>
    </submittedName>
</protein>
<dbReference type="KEGG" id="cci:CC1G_03270"/>
<organism evidence="3 4">
    <name type="scientific">Coprinopsis cinerea (strain Okayama-7 / 130 / ATCC MYA-4618 / FGSC 9003)</name>
    <name type="common">Inky cap fungus</name>
    <name type="synonym">Hormographiella aspergillata</name>
    <dbReference type="NCBI Taxonomy" id="240176"/>
    <lineage>
        <taxon>Eukaryota</taxon>
        <taxon>Fungi</taxon>
        <taxon>Dikarya</taxon>
        <taxon>Basidiomycota</taxon>
        <taxon>Agaricomycotina</taxon>
        <taxon>Agaricomycetes</taxon>
        <taxon>Agaricomycetidae</taxon>
        <taxon>Agaricales</taxon>
        <taxon>Agaricineae</taxon>
        <taxon>Psathyrellaceae</taxon>
        <taxon>Coprinopsis</taxon>
    </lineage>
</organism>
<dbReference type="InParanoid" id="A8N7C7"/>
<dbReference type="Proteomes" id="UP000001861">
    <property type="component" value="Unassembled WGS sequence"/>
</dbReference>
<accession>A8N7C7</accession>
<evidence type="ECO:0000313" key="4">
    <source>
        <dbReference type="Proteomes" id="UP000001861"/>
    </source>
</evidence>
<keyword evidence="4" id="KW-1185">Reference proteome</keyword>
<dbReference type="eggNOG" id="ENOG502RYG9">
    <property type="taxonomic scope" value="Eukaryota"/>
</dbReference>
<keyword evidence="1" id="KW-0472">Membrane</keyword>
<dbReference type="HOGENOM" id="CLU_033924_2_0_1"/>
<dbReference type="Pfam" id="PF08450">
    <property type="entry name" value="SGL"/>
    <property type="match status" value="1"/>
</dbReference>
<dbReference type="EMBL" id="AACS02000003">
    <property type="protein sequence ID" value="EAU91102.2"/>
    <property type="molecule type" value="Genomic_DNA"/>
</dbReference>
<gene>
    <name evidence="3" type="ORF">CC1G_03270</name>
</gene>
<dbReference type="PANTHER" id="PTHR11799:SF12">
    <property type="entry name" value="PARAOXONASE-RELATED"/>
    <property type="match status" value="1"/>
</dbReference>
<dbReference type="InterPro" id="IPR051288">
    <property type="entry name" value="Serum_paraoxonase/arylesterase"/>
</dbReference>
<evidence type="ECO:0000256" key="1">
    <source>
        <dbReference type="SAM" id="Phobius"/>
    </source>
</evidence>
<dbReference type="InterPro" id="IPR013658">
    <property type="entry name" value="SGL"/>
</dbReference>
<feature type="domain" description="SMP-30/Gluconolactonase/LRE-like region" evidence="2">
    <location>
        <begin position="203"/>
        <end position="343"/>
    </location>
</feature>
<dbReference type="OMA" id="QACEDMW"/>
<dbReference type="InterPro" id="IPR011042">
    <property type="entry name" value="6-blade_b-propeller_TolB-like"/>
</dbReference>
<dbReference type="PANTHER" id="PTHR11799">
    <property type="entry name" value="PARAOXONASE"/>
    <property type="match status" value="1"/>
</dbReference>
<sequence>MAAKFSHVVDDIHHNRLFPSLSLPNSLDRSIMGVGRFLLNVLVVLAAVAGGFYQFKLRPLLERFGHGRIIRSVGNTDCTGVPELKACEKIVLHQPTGVIYLACSTPESRVHWTPAVGHLNAEGASREDYVATYDPLTQKITRLTVTGFTSKRGLSLHGMDVVPSADDPDQLWVYLVNHRAPLEGDARKVGADSAIEVFKTIVGSSKLEYVRTVEDDTIITPNDLIGSPDGKSFYVTNDHGVKVGFSRDLEMLGRSATSVVYCHVDEGCKFAIQGMHGNNGIAQAPNGTIYVVNSLHGALNVLERQADNTLVLTDVIEVDRPMDNAMVDSEGHVWTAAFPKALTLVFKHFKDPVNVLSPSTAFRFSINTGEDAFYGKKFKVDRAFEDDGEIASGTTSAVYDAERNRLFLNGLAAPRLTICKL</sequence>
<reference evidence="3 4" key="1">
    <citation type="journal article" date="2010" name="Proc. Natl. Acad. Sci. U.S.A.">
        <title>Insights into evolution of multicellular fungi from the assembled chromosomes of the mushroom Coprinopsis cinerea (Coprinus cinereus).</title>
        <authorList>
            <person name="Stajich J.E."/>
            <person name="Wilke S.K."/>
            <person name="Ahren D."/>
            <person name="Au C.H."/>
            <person name="Birren B.W."/>
            <person name="Borodovsky M."/>
            <person name="Burns C."/>
            <person name="Canback B."/>
            <person name="Casselton L.A."/>
            <person name="Cheng C.K."/>
            <person name="Deng J."/>
            <person name="Dietrich F.S."/>
            <person name="Fargo D.C."/>
            <person name="Farman M.L."/>
            <person name="Gathman A.C."/>
            <person name="Goldberg J."/>
            <person name="Guigo R."/>
            <person name="Hoegger P.J."/>
            <person name="Hooker J.B."/>
            <person name="Huggins A."/>
            <person name="James T.Y."/>
            <person name="Kamada T."/>
            <person name="Kilaru S."/>
            <person name="Kodira C."/>
            <person name="Kues U."/>
            <person name="Kupfer D."/>
            <person name="Kwan H.S."/>
            <person name="Lomsadze A."/>
            <person name="Li W."/>
            <person name="Lilly W.W."/>
            <person name="Ma L.J."/>
            <person name="Mackey A.J."/>
            <person name="Manning G."/>
            <person name="Martin F."/>
            <person name="Muraguchi H."/>
            <person name="Natvig D.O."/>
            <person name="Palmerini H."/>
            <person name="Ramesh M.A."/>
            <person name="Rehmeyer C.J."/>
            <person name="Roe B.A."/>
            <person name="Shenoy N."/>
            <person name="Stanke M."/>
            <person name="Ter-Hovhannisyan V."/>
            <person name="Tunlid A."/>
            <person name="Velagapudi R."/>
            <person name="Vision T.J."/>
            <person name="Zeng Q."/>
            <person name="Zolan M.E."/>
            <person name="Pukkila P.J."/>
        </authorList>
    </citation>
    <scope>NUCLEOTIDE SEQUENCE [LARGE SCALE GENOMIC DNA]</scope>
    <source>
        <strain evidence="4">Okayama-7 / 130 / ATCC MYA-4618 / FGSC 9003</strain>
    </source>
</reference>
<keyword evidence="1" id="KW-1133">Transmembrane helix</keyword>
<dbReference type="AlphaFoldDB" id="A8N7C7"/>
<feature type="transmembrane region" description="Helical" evidence="1">
    <location>
        <begin position="31"/>
        <end position="53"/>
    </location>
</feature>
<proteinExistence type="predicted"/>
<dbReference type="SUPFAM" id="SSF63829">
    <property type="entry name" value="Calcium-dependent phosphotriesterase"/>
    <property type="match status" value="1"/>
</dbReference>
<evidence type="ECO:0000259" key="2">
    <source>
        <dbReference type="Pfam" id="PF08450"/>
    </source>
</evidence>
<comment type="caution">
    <text evidence="3">The sequence shown here is derived from an EMBL/GenBank/DDBJ whole genome shotgun (WGS) entry which is preliminary data.</text>
</comment>
<keyword evidence="1" id="KW-0812">Transmembrane</keyword>
<evidence type="ECO:0000313" key="3">
    <source>
        <dbReference type="EMBL" id="EAU91102.2"/>
    </source>
</evidence>
<dbReference type="VEuPathDB" id="FungiDB:CC1G_03270"/>
<dbReference type="GeneID" id="6007178"/>
<dbReference type="OrthoDB" id="5307922at2759"/>
<dbReference type="RefSeq" id="XP_001830733.2">
    <property type="nucleotide sequence ID" value="XM_001830681.2"/>
</dbReference>
<dbReference type="Gene3D" id="2.120.10.30">
    <property type="entry name" value="TolB, C-terminal domain"/>
    <property type="match status" value="1"/>
</dbReference>
<name>A8N7C7_COPC7</name>